<name>A0A1F5A9R0_9BACT</name>
<feature type="chain" id="PRO_5009516490" evidence="1">
    <location>
        <begin position="24"/>
        <end position="158"/>
    </location>
</feature>
<evidence type="ECO:0000313" key="3">
    <source>
        <dbReference type="Proteomes" id="UP000177701"/>
    </source>
</evidence>
<dbReference type="STRING" id="1797291.A2V47_08625"/>
<evidence type="ECO:0000256" key="1">
    <source>
        <dbReference type="SAM" id="SignalP"/>
    </source>
</evidence>
<dbReference type="AlphaFoldDB" id="A0A1F5A9R0"/>
<sequence length="158" mass="17216">MKKFIVLSMILLMLAGFGITSSATEVTLYADQVIDVGTLTVVVDGDNLVVTYLIDSPWILGETHLYVGTSAPTKSAPGRFPYGPEYAVDGVYTIPLADFGGATILYIAAQAEVENPEEIDPVTLLLREETTWAYGENQIPPGKNWAMYFTFTYVPPSP</sequence>
<proteinExistence type="predicted"/>
<organism evidence="2 3">
    <name type="scientific">Candidatus Sediminicultor quintus</name>
    <dbReference type="NCBI Taxonomy" id="1797291"/>
    <lineage>
        <taxon>Bacteria</taxon>
        <taxon>Pseudomonadati</taxon>
        <taxon>Atribacterota</taxon>
        <taxon>Candidatus Phoenicimicrobiia</taxon>
        <taxon>Candidatus Pheonicimicrobiales</taxon>
        <taxon>Candidatus Phoenicimicrobiaceae</taxon>
        <taxon>Candidatus Sediminicultor</taxon>
    </lineage>
</organism>
<keyword evidence="1" id="KW-0732">Signal</keyword>
<evidence type="ECO:0000313" key="2">
    <source>
        <dbReference type="EMBL" id="OGD15300.1"/>
    </source>
</evidence>
<dbReference type="EMBL" id="MEYH01000061">
    <property type="protein sequence ID" value="OGD15300.1"/>
    <property type="molecule type" value="Genomic_DNA"/>
</dbReference>
<comment type="caution">
    <text evidence="2">The sequence shown here is derived from an EMBL/GenBank/DDBJ whole genome shotgun (WGS) entry which is preliminary data.</text>
</comment>
<reference evidence="2 3" key="1">
    <citation type="journal article" date="2016" name="Nat. Commun.">
        <title>Thousands of microbial genomes shed light on interconnected biogeochemical processes in an aquifer system.</title>
        <authorList>
            <person name="Anantharaman K."/>
            <person name="Brown C.T."/>
            <person name="Hug L.A."/>
            <person name="Sharon I."/>
            <person name="Castelle C.J."/>
            <person name="Probst A.J."/>
            <person name="Thomas B.C."/>
            <person name="Singh A."/>
            <person name="Wilkins M.J."/>
            <person name="Karaoz U."/>
            <person name="Brodie E.L."/>
            <person name="Williams K.H."/>
            <person name="Hubbard S.S."/>
            <person name="Banfield J.F."/>
        </authorList>
    </citation>
    <scope>NUCLEOTIDE SEQUENCE [LARGE SCALE GENOMIC DNA]</scope>
</reference>
<feature type="signal peptide" evidence="1">
    <location>
        <begin position="1"/>
        <end position="23"/>
    </location>
</feature>
<protein>
    <submittedName>
        <fullName evidence="2">Uncharacterized protein</fullName>
    </submittedName>
</protein>
<dbReference type="Proteomes" id="UP000177701">
    <property type="component" value="Unassembled WGS sequence"/>
</dbReference>
<accession>A0A1F5A9R0</accession>
<gene>
    <name evidence="2" type="ORF">A2V47_08625</name>
</gene>